<dbReference type="AlphaFoldDB" id="A0AAD7MKT8"/>
<sequence length="191" mass="19536">MYHLPRRSLRRTQEIIGDDEGNLETDILSTITPAAAAATPFTSTITTTDAEAETVVEQIIGDAAGNLQTQILQTLPTTPAAVGPVGQPATTEADATAGALTPYTYTTTNAAGNTIAVVATFTPSFATTVAPSATFQATVLNYSQYLASYATQTPTQASGNAAVRPSPTGWWGPCLSVLAAIVGGGFVLLAA</sequence>
<keyword evidence="1" id="KW-0812">Transmembrane</keyword>
<gene>
    <name evidence="2" type="ORF">DFH07DRAFT_296301</name>
</gene>
<proteinExistence type="predicted"/>
<evidence type="ECO:0000256" key="1">
    <source>
        <dbReference type="SAM" id="Phobius"/>
    </source>
</evidence>
<comment type="caution">
    <text evidence="2">The sequence shown here is derived from an EMBL/GenBank/DDBJ whole genome shotgun (WGS) entry which is preliminary data.</text>
</comment>
<organism evidence="2 3">
    <name type="scientific">Mycena maculata</name>
    <dbReference type="NCBI Taxonomy" id="230809"/>
    <lineage>
        <taxon>Eukaryota</taxon>
        <taxon>Fungi</taxon>
        <taxon>Dikarya</taxon>
        <taxon>Basidiomycota</taxon>
        <taxon>Agaricomycotina</taxon>
        <taxon>Agaricomycetes</taxon>
        <taxon>Agaricomycetidae</taxon>
        <taxon>Agaricales</taxon>
        <taxon>Marasmiineae</taxon>
        <taxon>Mycenaceae</taxon>
        <taxon>Mycena</taxon>
    </lineage>
</organism>
<keyword evidence="3" id="KW-1185">Reference proteome</keyword>
<evidence type="ECO:0000313" key="2">
    <source>
        <dbReference type="EMBL" id="KAJ7721737.1"/>
    </source>
</evidence>
<feature type="transmembrane region" description="Helical" evidence="1">
    <location>
        <begin position="170"/>
        <end position="190"/>
    </location>
</feature>
<dbReference type="Proteomes" id="UP001215280">
    <property type="component" value="Unassembled WGS sequence"/>
</dbReference>
<keyword evidence="1" id="KW-1133">Transmembrane helix</keyword>
<accession>A0AAD7MKT8</accession>
<evidence type="ECO:0000313" key="3">
    <source>
        <dbReference type="Proteomes" id="UP001215280"/>
    </source>
</evidence>
<protein>
    <submittedName>
        <fullName evidence="2">Uncharacterized protein</fullName>
    </submittedName>
</protein>
<name>A0AAD7MKT8_9AGAR</name>
<dbReference type="EMBL" id="JARJLG010000265">
    <property type="protein sequence ID" value="KAJ7721737.1"/>
    <property type="molecule type" value="Genomic_DNA"/>
</dbReference>
<keyword evidence="1" id="KW-0472">Membrane</keyword>
<reference evidence="2" key="1">
    <citation type="submission" date="2023-03" db="EMBL/GenBank/DDBJ databases">
        <title>Massive genome expansion in bonnet fungi (Mycena s.s.) driven by repeated elements and novel gene families across ecological guilds.</title>
        <authorList>
            <consortium name="Lawrence Berkeley National Laboratory"/>
            <person name="Harder C.B."/>
            <person name="Miyauchi S."/>
            <person name="Viragh M."/>
            <person name="Kuo A."/>
            <person name="Thoen E."/>
            <person name="Andreopoulos B."/>
            <person name="Lu D."/>
            <person name="Skrede I."/>
            <person name="Drula E."/>
            <person name="Henrissat B."/>
            <person name="Morin E."/>
            <person name="Kohler A."/>
            <person name="Barry K."/>
            <person name="LaButti K."/>
            <person name="Morin E."/>
            <person name="Salamov A."/>
            <person name="Lipzen A."/>
            <person name="Mereny Z."/>
            <person name="Hegedus B."/>
            <person name="Baldrian P."/>
            <person name="Stursova M."/>
            <person name="Weitz H."/>
            <person name="Taylor A."/>
            <person name="Grigoriev I.V."/>
            <person name="Nagy L.G."/>
            <person name="Martin F."/>
            <person name="Kauserud H."/>
        </authorList>
    </citation>
    <scope>NUCLEOTIDE SEQUENCE</scope>
    <source>
        <strain evidence="2">CBHHK188m</strain>
    </source>
</reference>